<sequence>MIDIYLAQVARGREGIKDLTELMRIAQKRYGLLHHCTPGA</sequence>
<gene>
    <name evidence="1" type="ORF">SAMN05660976_03147</name>
</gene>
<reference evidence="1 2" key="1">
    <citation type="submission" date="2016-10" db="EMBL/GenBank/DDBJ databases">
        <authorList>
            <person name="de Groot N.N."/>
        </authorList>
    </citation>
    <scope>NUCLEOTIDE SEQUENCE [LARGE SCALE GENOMIC DNA]</scope>
    <source>
        <strain evidence="1 2">DSM 43357</strain>
    </source>
</reference>
<protein>
    <submittedName>
        <fullName evidence="1">Uncharacterized protein</fullName>
    </submittedName>
</protein>
<keyword evidence="2" id="KW-1185">Reference proteome</keyword>
<name>A0A1H7SCE9_9ACTN</name>
<evidence type="ECO:0000313" key="1">
    <source>
        <dbReference type="EMBL" id="SEL70321.1"/>
    </source>
</evidence>
<organism evidence="1 2">
    <name type="scientific">Nonomuraea pusilla</name>
    <dbReference type="NCBI Taxonomy" id="46177"/>
    <lineage>
        <taxon>Bacteria</taxon>
        <taxon>Bacillati</taxon>
        <taxon>Actinomycetota</taxon>
        <taxon>Actinomycetes</taxon>
        <taxon>Streptosporangiales</taxon>
        <taxon>Streptosporangiaceae</taxon>
        <taxon>Nonomuraea</taxon>
    </lineage>
</organism>
<evidence type="ECO:0000313" key="2">
    <source>
        <dbReference type="Proteomes" id="UP000198953"/>
    </source>
</evidence>
<dbReference type="RefSeq" id="WP_256256967.1">
    <property type="nucleotide sequence ID" value="NZ_BBZG01000001.1"/>
</dbReference>
<dbReference type="EMBL" id="FOBF01000006">
    <property type="protein sequence ID" value="SEL70321.1"/>
    <property type="molecule type" value="Genomic_DNA"/>
</dbReference>
<accession>A0A1H7SCE9</accession>
<dbReference type="AlphaFoldDB" id="A0A1H7SCE9"/>
<dbReference type="Proteomes" id="UP000198953">
    <property type="component" value="Unassembled WGS sequence"/>
</dbReference>
<proteinExistence type="predicted"/>